<evidence type="ECO:0000313" key="5">
    <source>
        <dbReference type="EMBL" id="PTX82024.1"/>
    </source>
</evidence>
<dbReference type="GeneID" id="99703779"/>
<reference evidence="6 8" key="2">
    <citation type="submission" date="2018-05" db="EMBL/GenBank/DDBJ databases">
        <title>Evaluation of testing and processing parameters for the GenePOC Carba assay.</title>
        <authorList>
            <person name="Walsh T.R."/>
        </authorList>
    </citation>
    <scope>NUCLEOTIDE SEQUENCE [LARGE SCALE GENOMIC DNA]</scope>
    <source>
        <strain evidence="6 8">PECIMP</strain>
    </source>
</reference>
<dbReference type="InterPro" id="IPR052158">
    <property type="entry name" value="INH-QAR"/>
</dbReference>
<gene>
    <name evidence="5" type="ORF">C1O12_21500</name>
    <name evidence="6" type="ORF">DL189_00805</name>
</gene>
<dbReference type="SUPFAM" id="SSF46689">
    <property type="entry name" value="Homeodomain-like"/>
    <property type="match status" value="2"/>
</dbReference>
<protein>
    <submittedName>
        <fullName evidence="5">AraC family transcriptional regulator</fullName>
    </submittedName>
</protein>
<dbReference type="PROSITE" id="PS01124">
    <property type="entry name" value="HTH_ARAC_FAMILY_2"/>
    <property type="match status" value="1"/>
</dbReference>
<dbReference type="Proteomes" id="UP000244004">
    <property type="component" value="Unassembled WGS sequence"/>
</dbReference>
<dbReference type="Pfam" id="PF01965">
    <property type="entry name" value="DJ-1_PfpI"/>
    <property type="match status" value="1"/>
</dbReference>
<dbReference type="Pfam" id="PF12833">
    <property type="entry name" value="HTH_18"/>
    <property type="match status" value="1"/>
</dbReference>
<dbReference type="InterPro" id="IPR018060">
    <property type="entry name" value="HTH_AraC"/>
</dbReference>
<accession>A0A3S0G694</accession>
<dbReference type="InterPro" id="IPR002818">
    <property type="entry name" value="DJ-1/PfpI"/>
</dbReference>
<evidence type="ECO:0000313" key="7">
    <source>
        <dbReference type="Proteomes" id="UP000244004"/>
    </source>
</evidence>
<dbReference type="Proteomes" id="UP000246375">
    <property type="component" value="Unassembled WGS sequence"/>
</dbReference>
<dbReference type="RefSeq" id="WP_022646591.1">
    <property type="nucleotide sequence ID" value="NZ_AP025764.1"/>
</dbReference>
<name>A0A3S0G694_9ENTR</name>
<evidence type="ECO:0000256" key="1">
    <source>
        <dbReference type="ARBA" id="ARBA00023015"/>
    </source>
</evidence>
<keyword evidence="1" id="KW-0805">Transcription regulation</keyword>
<dbReference type="EMBL" id="PNXT01000002">
    <property type="protein sequence ID" value="PTX82024.1"/>
    <property type="molecule type" value="Genomic_DNA"/>
</dbReference>
<feature type="domain" description="HTH araC/xylS-type" evidence="4">
    <location>
        <begin position="214"/>
        <end position="312"/>
    </location>
</feature>
<dbReference type="AlphaFoldDB" id="A0A3S0G694"/>
<evidence type="ECO:0000256" key="3">
    <source>
        <dbReference type="ARBA" id="ARBA00023163"/>
    </source>
</evidence>
<dbReference type="InterPro" id="IPR009057">
    <property type="entry name" value="Homeodomain-like_sf"/>
</dbReference>
<sequence length="328" mass="36265">MPLVNVAIVAVDGFSPFHYSVPCILFGDTVSGEKRFNVTICAEKPGFLTSKDGFALHATQDFSAIASAEIVVVPYWQHVLERPPQTLLDSLVQARDNGAEIVGLCLGSFVLGYAGILSGKRAATHWEFEHQFQTLFPDVRLDINALYVDDGNVITSAGTAAALDCCLYIIRQRFGSVVANQIARRMIVPPHREGGQAQFIAQPVPKDTRDGRINCLIDYLQQHISEPHNLDSLADVVSMSRRTLTRHFIKATGMSVADWLTAERLRRSQILLESGSLPIESVAEQVGFLSAVTYRQQFKARFGVSPAEWRKTFRVKPFAAKNNAGEME</sequence>
<dbReference type="CDD" id="cd03137">
    <property type="entry name" value="GATase1_AraC_1"/>
    <property type="match status" value="1"/>
</dbReference>
<dbReference type="Gene3D" id="3.40.50.880">
    <property type="match status" value="1"/>
</dbReference>
<evidence type="ECO:0000313" key="6">
    <source>
        <dbReference type="EMBL" id="PXB43620.1"/>
    </source>
</evidence>
<dbReference type="SMART" id="SM00342">
    <property type="entry name" value="HTH_ARAC"/>
    <property type="match status" value="1"/>
</dbReference>
<dbReference type="SUPFAM" id="SSF52317">
    <property type="entry name" value="Class I glutamine amidotransferase-like"/>
    <property type="match status" value="1"/>
</dbReference>
<proteinExistence type="predicted"/>
<evidence type="ECO:0000256" key="2">
    <source>
        <dbReference type="ARBA" id="ARBA00023125"/>
    </source>
</evidence>
<evidence type="ECO:0000313" key="8">
    <source>
        <dbReference type="Proteomes" id="UP000246375"/>
    </source>
</evidence>
<dbReference type="PROSITE" id="PS00041">
    <property type="entry name" value="HTH_ARAC_FAMILY_1"/>
    <property type="match status" value="1"/>
</dbReference>
<dbReference type="GO" id="GO:0003700">
    <property type="term" value="F:DNA-binding transcription factor activity"/>
    <property type="evidence" value="ECO:0007669"/>
    <property type="project" value="InterPro"/>
</dbReference>
<dbReference type="PANTHER" id="PTHR43130">
    <property type="entry name" value="ARAC-FAMILY TRANSCRIPTIONAL REGULATOR"/>
    <property type="match status" value="1"/>
</dbReference>
<dbReference type="PANTHER" id="PTHR43130:SF3">
    <property type="entry name" value="HTH-TYPE TRANSCRIPTIONAL REGULATOR RV1931C"/>
    <property type="match status" value="1"/>
</dbReference>
<dbReference type="InterPro" id="IPR029062">
    <property type="entry name" value="Class_I_gatase-like"/>
</dbReference>
<comment type="caution">
    <text evidence="5">The sequence shown here is derived from an EMBL/GenBank/DDBJ whole genome shotgun (WGS) entry which is preliminary data.</text>
</comment>
<dbReference type="GO" id="GO:0043565">
    <property type="term" value="F:sequence-specific DNA binding"/>
    <property type="evidence" value="ECO:0007669"/>
    <property type="project" value="InterPro"/>
</dbReference>
<organism evidence="5 7">
    <name type="scientific">Enterobacter hormaechei</name>
    <dbReference type="NCBI Taxonomy" id="158836"/>
    <lineage>
        <taxon>Bacteria</taxon>
        <taxon>Pseudomonadati</taxon>
        <taxon>Pseudomonadota</taxon>
        <taxon>Gammaproteobacteria</taxon>
        <taxon>Enterobacterales</taxon>
        <taxon>Enterobacteriaceae</taxon>
        <taxon>Enterobacter</taxon>
        <taxon>Enterobacter cloacae complex</taxon>
    </lineage>
</organism>
<dbReference type="Gene3D" id="1.10.10.60">
    <property type="entry name" value="Homeodomain-like"/>
    <property type="match status" value="1"/>
</dbReference>
<keyword evidence="2" id="KW-0238">DNA-binding</keyword>
<dbReference type="EMBL" id="QHMI01000001">
    <property type="protein sequence ID" value="PXB43620.1"/>
    <property type="molecule type" value="Genomic_DNA"/>
</dbReference>
<reference evidence="5 7" key="1">
    <citation type="submission" date="2018-01" db="EMBL/GenBank/DDBJ databases">
        <title>Geographic spread and resistance mechanisms of dominant carbapenem-resistant Enterobacter cloacae complex clones ST171 and ST78.</title>
        <authorList>
            <person name="Gomez-Simmonds A."/>
            <person name="Annavajhala M.K."/>
            <person name="Wang Z."/>
            <person name="Macesic N."/>
            <person name="Hu Y."/>
            <person name="Giddins M.J."/>
            <person name="O'Malley A."/>
            <person name="Toussaint N.C."/>
            <person name="Whittier S."/>
            <person name="Torres V.J."/>
            <person name="Uhlemann A.-C."/>
        </authorList>
    </citation>
    <scope>NUCLEOTIDE SEQUENCE [LARGE SCALE GENOMIC DNA]</scope>
    <source>
        <strain evidence="5 7">78</strain>
    </source>
</reference>
<keyword evidence="3" id="KW-0804">Transcription</keyword>
<evidence type="ECO:0000259" key="4">
    <source>
        <dbReference type="PROSITE" id="PS01124"/>
    </source>
</evidence>
<dbReference type="InterPro" id="IPR018062">
    <property type="entry name" value="HTH_AraC-typ_CS"/>
</dbReference>